<evidence type="ECO:0000256" key="2">
    <source>
        <dbReference type="ARBA" id="ARBA00001966"/>
    </source>
</evidence>
<evidence type="ECO:0000256" key="4">
    <source>
        <dbReference type="ARBA" id="ARBA00022485"/>
    </source>
</evidence>
<dbReference type="SFLD" id="SFLDS00029">
    <property type="entry name" value="Radical_SAM"/>
    <property type="match status" value="1"/>
</dbReference>
<dbReference type="OrthoDB" id="9768064at2"/>
<keyword evidence="8" id="KW-0408">Iron</keyword>
<reference evidence="11 12" key="1">
    <citation type="submission" date="2016-10" db="EMBL/GenBank/DDBJ databases">
        <authorList>
            <person name="de Groot N.N."/>
        </authorList>
    </citation>
    <scope>NUCLEOTIDE SEQUENCE [LARGE SCALE GENOMIC DNA]</scope>
    <source>
        <strain evidence="11 12">DSM 15269</strain>
    </source>
</reference>
<dbReference type="PANTHER" id="PTHR30538:SF0">
    <property type="entry name" value="L-LYSINE 2,3-AMINOMUTASE AQ_1632-RELATED"/>
    <property type="match status" value="1"/>
</dbReference>
<keyword evidence="12" id="KW-1185">Reference proteome</keyword>
<dbReference type="STRING" id="206665.SAMN04488516_11231"/>
<gene>
    <name evidence="11" type="ORF">SAMN04488516_11231</name>
</gene>
<dbReference type="InterPro" id="IPR013785">
    <property type="entry name" value="Aldolase_TIM"/>
</dbReference>
<dbReference type="GO" id="GO:0003824">
    <property type="term" value="F:catalytic activity"/>
    <property type="evidence" value="ECO:0007669"/>
    <property type="project" value="InterPro"/>
</dbReference>
<dbReference type="PROSITE" id="PS51918">
    <property type="entry name" value="RADICAL_SAM"/>
    <property type="match status" value="1"/>
</dbReference>
<evidence type="ECO:0000256" key="1">
    <source>
        <dbReference type="ARBA" id="ARBA00001933"/>
    </source>
</evidence>
<evidence type="ECO:0000313" key="12">
    <source>
        <dbReference type="Proteomes" id="UP000199602"/>
    </source>
</evidence>
<dbReference type="GO" id="GO:0046872">
    <property type="term" value="F:metal ion binding"/>
    <property type="evidence" value="ECO:0007669"/>
    <property type="project" value="UniProtKB-KW"/>
</dbReference>
<comment type="cofactor">
    <cofactor evidence="2">
        <name>[4Fe-4S] cluster</name>
        <dbReference type="ChEBI" id="CHEBI:49883"/>
    </cofactor>
</comment>
<dbReference type="CDD" id="cd01335">
    <property type="entry name" value="Radical_SAM"/>
    <property type="match status" value="1"/>
</dbReference>
<dbReference type="InterPro" id="IPR007197">
    <property type="entry name" value="rSAM"/>
</dbReference>
<evidence type="ECO:0000256" key="6">
    <source>
        <dbReference type="ARBA" id="ARBA00022723"/>
    </source>
</evidence>
<evidence type="ECO:0000256" key="8">
    <source>
        <dbReference type="ARBA" id="ARBA00023004"/>
    </source>
</evidence>
<evidence type="ECO:0000256" key="5">
    <source>
        <dbReference type="ARBA" id="ARBA00022691"/>
    </source>
</evidence>
<evidence type="ECO:0000256" key="3">
    <source>
        <dbReference type="ARBA" id="ARBA00008703"/>
    </source>
</evidence>
<dbReference type="NCBIfam" id="TIGR00238">
    <property type="entry name" value="KamA family radical SAM protein"/>
    <property type="match status" value="1"/>
</dbReference>
<comment type="similarity">
    <text evidence="3">Belongs to the radical SAM superfamily. KamA family.</text>
</comment>
<organism evidence="11 12">
    <name type="scientific">Desulfonauticus submarinus</name>
    <dbReference type="NCBI Taxonomy" id="206665"/>
    <lineage>
        <taxon>Bacteria</taxon>
        <taxon>Pseudomonadati</taxon>
        <taxon>Thermodesulfobacteriota</taxon>
        <taxon>Desulfovibrionia</taxon>
        <taxon>Desulfovibrionales</taxon>
        <taxon>Desulfonauticaceae</taxon>
        <taxon>Desulfonauticus</taxon>
    </lineage>
</organism>
<keyword evidence="9" id="KW-0411">Iron-sulfur</keyword>
<protein>
    <submittedName>
        <fullName evidence="11">KamA family protein</fullName>
    </submittedName>
</protein>
<sequence length="403" mass="46342">MLKALLLYLQKLRLKYSTSLNVKEGKLPNQGYLTDIQKVKGINKTELDALQPVLNKFSFRAHEHYLSLINWQNPDDPIKKIIIPNLQELEKWGRLDASNEKDYSIMPGFQHKYTSTAVMLISNVCGGFCRFCFRKRLFLHPEMNEYIQDLEPVFSYIEAHPEINNVLLTGGDGLILSTSKLKTIISRLRQINHVKIIRIGTKLLAFNPFRILNDENLIKLLSAYSLPEKRIYIMTHFNHPAEISQPTLKAVQLLLKAGVILANQTPMLKGINDSPYILANLFKKLSYIGIPPYYVFICRPTIGNFSFSVPIEKALEIFQKAQMMCSGLAKRARLTMSHASGKIEPVALTDKHIIFRYHRAADDSTSGDIMLFKRNPNAYWFDDYQEIVDTYAYQKPYRCFGPE</sequence>
<dbReference type="PANTHER" id="PTHR30538">
    <property type="entry name" value="LYSINE 2,3-AMINOMUTASE-RELATED"/>
    <property type="match status" value="1"/>
</dbReference>
<dbReference type="EMBL" id="FNIN01000012">
    <property type="protein sequence ID" value="SDN93570.1"/>
    <property type="molecule type" value="Genomic_DNA"/>
</dbReference>
<feature type="domain" description="Radical SAM core" evidence="10">
    <location>
        <begin position="111"/>
        <end position="331"/>
    </location>
</feature>
<accession>A0A1H0FFZ2</accession>
<dbReference type="AlphaFoldDB" id="A0A1H0FFZ2"/>
<keyword evidence="4" id="KW-0004">4Fe-4S</keyword>
<evidence type="ECO:0000256" key="9">
    <source>
        <dbReference type="ARBA" id="ARBA00023014"/>
    </source>
</evidence>
<dbReference type="Proteomes" id="UP000199602">
    <property type="component" value="Unassembled WGS sequence"/>
</dbReference>
<dbReference type="SUPFAM" id="SSF102114">
    <property type="entry name" value="Radical SAM enzymes"/>
    <property type="match status" value="1"/>
</dbReference>
<keyword evidence="7" id="KW-0663">Pyridoxal phosphate</keyword>
<evidence type="ECO:0000256" key="7">
    <source>
        <dbReference type="ARBA" id="ARBA00022898"/>
    </source>
</evidence>
<dbReference type="InterPro" id="IPR003739">
    <property type="entry name" value="Lys_aminomutase/Glu_NH3_mut"/>
</dbReference>
<evidence type="ECO:0000313" key="11">
    <source>
        <dbReference type="EMBL" id="SDN93570.1"/>
    </source>
</evidence>
<proteinExistence type="inferred from homology"/>
<evidence type="ECO:0000259" key="10">
    <source>
        <dbReference type="PROSITE" id="PS51918"/>
    </source>
</evidence>
<dbReference type="Gene3D" id="3.20.20.70">
    <property type="entry name" value="Aldolase class I"/>
    <property type="match status" value="1"/>
</dbReference>
<keyword evidence="5" id="KW-0949">S-adenosyl-L-methionine</keyword>
<dbReference type="InterPro" id="IPR058240">
    <property type="entry name" value="rSAM_sf"/>
</dbReference>
<keyword evidence="6" id="KW-0479">Metal-binding</keyword>
<dbReference type="SFLD" id="SFLDG01070">
    <property type="entry name" value="PLP-dependent"/>
    <property type="match status" value="1"/>
</dbReference>
<dbReference type="GO" id="GO:0051539">
    <property type="term" value="F:4 iron, 4 sulfur cluster binding"/>
    <property type="evidence" value="ECO:0007669"/>
    <property type="project" value="UniProtKB-KW"/>
</dbReference>
<name>A0A1H0FFZ2_9BACT</name>
<comment type="cofactor">
    <cofactor evidence="1">
        <name>pyridoxal 5'-phosphate</name>
        <dbReference type="ChEBI" id="CHEBI:597326"/>
    </cofactor>
</comment>